<feature type="non-terminal residue" evidence="5">
    <location>
        <position position="184"/>
    </location>
</feature>
<keyword evidence="2" id="KW-0808">Transferase</keyword>
<name>A0A382H5X2_9ZZZZ</name>
<dbReference type="InterPro" id="IPR020616">
    <property type="entry name" value="Thiolase_N"/>
</dbReference>
<dbReference type="AlphaFoldDB" id="A0A382H5X2"/>
<evidence type="ECO:0000256" key="2">
    <source>
        <dbReference type="ARBA" id="ARBA00022679"/>
    </source>
</evidence>
<evidence type="ECO:0000259" key="4">
    <source>
        <dbReference type="Pfam" id="PF00108"/>
    </source>
</evidence>
<evidence type="ECO:0000256" key="3">
    <source>
        <dbReference type="ARBA" id="ARBA00023315"/>
    </source>
</evidence>
<evidence type="ECO:0000313" key="5">
    <source>
        <dbReference type="EMBL" id="SVB82698.1"/>
    </source>
</evidence>
<dbReference type="InterPro" id="IPR020615">
    <property type="entry name" value="Thiolase_acyl_enz_int_AS"/>
</dbReference>
<evidence type="ECO:0000256" key="1">
    <source>
        <dbReference type="ARBA" id="ARBA00010982"/>
    </source>
</evidence>
<organism evidence="5">
    <name type="scientific">marine metagenome</name>
    <dbReference type="NCBI Taxonomy" id="408172"/>
    <lineage>
        <taxon>unclassified sequences</taxon>
        <taxon>metagenomes</taxon>
        <taxon>ecological metagenomes</taxon>
    </lineage>
</organism>
<dbReference type="GO" id="GO:0016747">
    <property type="term" value="F:acyltransferase activity, transferring groups other than amino-acyl groups"/>
    <property type="evidence" value="ECO:0007669"/>
    <property type="project" value="InterPro"/>
</dbReference>
<gene>
    <name evidence="5" type="ORF">METZ01_LOCUS235552</name>
</gene>
<dbReference type="Pfam" id="PF00108">
    <property type="entry name" value="Thiolase_N"/>
    <property type="match status" value="1"/>
</dbReference>
<feature type="domain" description="Thiolase N-terminal" evidence="4">
    <location>
        <begin position="14"/>
        <end position="183"/>
    </location>
</feature>
<comment type="similarity">
    <text evidence="1">Belongs to the thiolase-like superfamily. Thiolase family.</text>
</comment>
<dbReference type="PROSITE" id="PS00098">
    <property type="entry name" value="THIOLASE_1"/>
    <property type="match status" value="1"/>
</dbReference>
<dbReference type="InterPro" id="IPR016039">
    <property type="entry name" value="Thiolase-like"/>
</dbReference>
<proteinExistence type="inferred from homology"/>
<dbReference type="EMBL" id="UINC01059369">
    <property type="protein sequence ID" value="SVB82698.1"/>
    <property type="molecule type" value="Genomic_DNA"/>
</dbReference>
<protein>
    <recommendedName>
        <fullName evidence="4">Thiolase N-terminal domain-containing protein</fullName>
    </recommendedName>
</protein>
<dbReference type="PANTHER" id="PTHR18919:SF107">
    <property type="entry name" value="ACETYL-COA ACETYLTRANSFERASE, CYTOSOLIC"/>
    <property type="match status" value="1"/>
</dbReference>
<dbReference type="CDD" id="cd00751">
    <property type="entry name" value="thiolase"/>
    <property type="match status" value="1"/>
</dbReference>
<dbReference type="InterPro" id="IPR002155">
    <property type="entry name" value="Thiolase"/>
</dbReference>
<dbReference type="PANTHER" id="PTHR18919">
    <property type="entry name" value="ACETYL-COA C-ACYLTRANSFERASE"/>
    <property type="match status" value="1"/>
</dbReference>
<dbReference type="SUPFAM" id="SSF53901">
    <property type="entry name" value="Thiolase-like"/>
    <property type="match status" value="1"/>
</dbReference>
<sequence>MPTNKNMMSNHQDIVIVSAKRTPIGSFQGSLSSVAASELGSIVIKSIINETGIDVEIIDEVIMGNVLSAGQGQAPARQAAIGADLPNSVQCLTINKMCGSGLKSVMLAAQAIQSGDANIIVAGGMENMSQAPYLLPKVREGLRLGHDKIIDSMIIDGLWDVYNDKHMGVCAEICASEKNYTREL</sequence>
<dbReference type="Gene3D" id="3.40.47.10">
    <property type="match status" value="1"/>
</dbReference>
<accession>A0A382H5X2</accession>
<keyword evidence="3" id="KW-0012">Acyltransferase</keyword>
<reference evidence="5" key="1">
    <citation type="submission" date="2018-05" db="EMBL/GenBank/DDBJ databases">
        <authorList>
            <person name="Lanie J.A."/>
            <person name="Ng W.-L."/>
            <person name="Kazmierczak K.M."/>
            <person name="Andrzejewski T.M."/>
            <person name="Davidsen T.M."/>
            <person name="Wayne K.J."/>
            <person name="Tettelin H."/>
            <person name="Glass J.I."/>
            <person name="Rusch D."/>
            <person name="Podicherti R."/>
            <person name="Tsui H.-C.T."/>
            <person name="Winkler M.E."/>
        </authorList>
    </citation>
    <scope>NUCLEOTIDE SEQUENCE</scope>
</reference>